<keyword evidence="3" id="KW-1185">Reference proteome</keyword>
<dbReference type="Proteomes" id="UP000717696">
    <property type="component" value="Unassembled WGS sequence"/>
</dbReference>
<evidence type="ECO:0000256" key="1">
    <source>
        <dbReference type="SAM" id="Phobius"/>
    </source>
</evidence>
<protein>
    <submittedName>
        <fullName evidence="2">Uncharacterized protein</fullName>
    </submittedName>
</protein>
<proteinExistence type="predicted"/>
<gene>
    <name evidence="2" type="ORF">B0J13DRAFT_564564</name>
</gene>
<keyword evidence="1" id="KW-0812">Transmembrane</keyword>
<dbReference type="EMBL" id="JAGMUU010000022">
    <property type="protein sequence ID" value="KAH7127813.1"/>
    <property type="molecule type" value="Genomic_DNA"/>
</dbReference>
<name>A0A9P9DYM0_9HYPO</name>
<keyword evidence="1" id="KW-1133">Transmembrane helix</keyword>
<dbReference type="AlphaFoldDB" id="A0A9P9DYM0"/>
<sequence length="53" mass="5856">MENLRTLVLDLSVNFLTSSGELVDGLHIWLGIGVILGTLRTLQLRMPNICATF</sequence>
<evidence type="ECO:0000313" key="3">
    <source>
        <dbReference type="Proteomes" id="UP000717696"/>
    </source>
</evidence>
<dbReference type="OrthoDB" id="3637487at2759"/>
<organism evidence="2 3">
    <name type="scientific">Dactylonectria estremocensis</name>
    <dbReference type="NCBI Taxonomy" id="1079267"/>
    <lineage>
        <taxon>Eukaryota</taxon>
        <taxon>Fungi</taxon>
        <taxon>Dikarya</taxon>
        <taxon>Ascomycota</taxon>
        <taxon>Pezizomycotina</taxon>
        <taxon>Sordariomycetes</taxon>
        <taxon>Hypocreomycetidae</taxon>
        <taxon>Hypocreales</taxon>
        <taxon>Nectriaceae</taxon>
        <taxon>Dactylonectria</taxon>
    </lineage>
</organism>
<reference evidence="2" key="1">
    <citation type="journal article" date="2021" name="Nat. Commun.">
        <title>Genetic determinants of endophytism in the Arabidopsis root mycobiome.</title>
        <authorList>
            <person name="Mesny F."/>
            <person name="Miyauchi S."/>
            <person name="Thiergart T."/>
            <person name="Pickel B."/>
            <person name="Atanasova L."/>
            <person name="Karlsson M."/>
            <person name="Huettel B."/>
            <person name="Barry K.W."/>
            <person name="Haridas S."/>
            <person name="Chen C."/>
            <person name="Bauer D."/>
            <person name="Andreopoulos W."/>
            <person name="Pangilinan J."/>
            <person name="LaButti K."/>
            <person name="Riley R."/>
            <person name="Lipzen A."/>
            <person name="Clum A."/>
            <person name="Drula E."/>
            <person name="Henrissat B."/>
            <person name="Kohler A."/>
            <person name="Grigoriev I.V."/>
            <person name="Martin F.M."/>
            <person name="Hacquard S."/>
        </authorList>
    </citation>
    <scope>NUCLEOTIDE SEQUENCE</scope>
    <source>
        <strain evidence="2">MPI-CAGE-AT-0021</strain>
    </source>
</reference>
<feature type="transmembrane region" description="Helical" evidence="1">
    <location>
        <begin position="20"/>
        <end position="39"/>
    </location>
</feature>
<evidence type="ECO:0000313" key="2">
    <source>
        <dbReference type="EMBL" id="KAH7127813.1"/>
    </source>
</evidence>
<accession>A0A9P9DYM0</accession>
<comment type="caution">
    <text evidence="2">The sequence shown here is derived from an EMBL/GenBank/DDBJ whole genome shotgun (WGS) entry which is preliminary data.</text>
</comment>
<keyword evidence="1" id="KW-0472">Membrane</keyword>